<keyword evidence="15" id="KW-1185">Reference proteome</keyword>
<keyword evidence="8" id="KW-0418">Kinase</keyword>
<dbReference type="InterPro" id="IPR050428">
    <property type="entry name" value="TCS_sensor_his_kinase"/>
</dbReference>
<dbReference type="Proteomes" id="UP000283087">
    <property type="component" value="Unassembled WGS sequence"/>
</dbReference>
<dbReference type="PANTHER" id="PTHR45436">
    <property type="entry name" value="SENSOR HISTIDINE KINASE YKOH"/>
    <property type="match status" value="1"/>
</dbReference>
<dbReference type="SUPFAM" id="SSF47384">
    <property type="entry name" value="Homodimeric domain of signal transducing histidine kinase"/>
    <property type="match status" value="1"/>
</dbReference>
<dbReference type="InterPro" id="IPR036890">
    <property type="entry name" value="HATPase_C_sf"/>
</dbReference>
<dbReference type="InterPro" id="IPR058619">
    <property type="entry name" value="PhoQ/CarS-like_HATPase"/>
</dbReference>
<evidence type="ECO:0000256" key="6">
    <source>
        <dbReference type="ARBA" id="ARBA00022692"/>
    </source>
</evidence>
<keyword evidence="5" id="KW-0808">Transferase</keyword>
<evidence type="ECO:0000313" key="15">
    <source>
        <dbReference type="Proteomes" id="UP000283087"/>
    </source>
</evidence>
<dbReference type="InterPro" id="IPR003594">
    <property type="entry name" value="HATPase_dom"/>
</dbReference>
<dbReference type="GO" id="GO:0005886">
    <property type="term" value="C:plasma membrane"/>
    <property type="evidence" value="ECO:0007669"/>
    <property type="project" value="TreeGrafter"/>
</dbReference>
<dbReference type="SMART" id="SM00387">
    <property type="entry name" value="HATPase_c"/>
    <property type="match status" value="1"/>
</dbReference>
<evidence type="ECO:0000256" key="11">
    <source>
        <dbReference type="ARBA" id="ARBA00023136"/>
    </source>
</evidence>
<evidence type="ECO:0000256" key="5">
    <source>
        <dbReference type="ARBA" id="ARBA00022679"/>
    </source>
</evidence>
<sequence length="424" mass="47753">MGQSWFLRQMAYDFVATRLNSDAYTLLRAVEMDIGDGWRINEDNTSSVYQQPMSGHYFQVSVDGQWFYSRSLWDGKIPTEEGLAVGKENIRLIQQDDKPTLVYAKTFMKQGREIKVVLAEDISRVEESLSQLGWLLAGLGIIGLVILLALQIFIIRRGLASLTEVKEDITRLKSGDIRQLSSTNVREIEPLVTEINYLVQNMELRLQRSRNAVGNLAHAAKTPLTVIDRYVDTLLESGVDEGKGINEQSQRLRQMIDRELTRARIAGAALPGQRIYIGDELEKLIRTLKAIYREKALVFELDISAKSYFPGERDDLVELMGNLLDNASKWASSQIRIKAHMDDHCLELIVEDDGPGVAADKREQLMNRGERLDESTSGHGLGMSIISEIVRQYQGRFVLGSSAQLGGLEVQVMLPRQVNLQLAE</sequence>
<proteinExistence type="predicted"/>
<keyword evidence="6 12" id="KW-0812">Transmembrane</keyword>
<evidence type="ECO:0000256" key="1">
    <source>
        <dbReference type="ARBA" id="ARBA00000085"/>
    </source>
</evidence>
<evidence type="ECO:0000256" key="7">
    <source>
        <dbReference type="ARBA" id="ARBA00022741"/>
    </source>
</evidence>
<dbReference type="Gene3D" id="1.10.287.130">
    <property type="match status" value="1"/>
</dbReference>
<evidence type="ECO:0000256" key="4">
    <source>
        <dbReference type="ARBA" id="ARBA00022553"/>
    </source>
</evidence>
<accession>A0A430KVJ7</accession>
<evidence type="ECO:0000256" key="10">
    <source>
        <dbReference type="ARBA" id="ARBA00022989"/>
    </source>
</evidence>
<dbReference type="Pfam" id="PF02518">
    <property type="entry name" value="HATPase_c"/>
    <property type="match status" value="1"/>
</dbReference>
<evidence type="ECO:0000256" key="3">
    <source>
        <dbReference type="ARBA" id="ARBA00012438"/>
    </source>
</evidence>
<comment type="subcellular location">
    <subcellularLocation>
        <location evidence="2">Membrane</location>
    </subcellularLocation>
</comment>
<dbReference type="EC" id="2.7.13.3" evidence="3"/>
<gene>
    <name evidence="14" type="ORF">EH243_03425</name>
</gene>
<evidence type="ECO:0000259" key="13">
    <source>
        <dbReference type="PROSITE" id="PS50109"/>
    </source>
</evidence>
<keyword evidence="10 12" id="KW-1133">Transmembrane helix</keyword>
<evidence type="ECO:0000256" key="2">
    <source>
        <dbReference type="ARBA" id="ARBA00004370"/>
    </source>
</evidence>
<keyword evidence="7" id="KW-0547">Nucleotide-binding</keyword>
<evidence type="ECO:0000256" key="8">
    <source>
        <dbReference type="ARBA" id="ARBA00022777"/>
    </source>
</evidence>
<feature type="transmembrane region" description="Helical" evidence="12">
    <location>
        <begin position="132"/>
        <end position="154"/>
    </location>
</feature>
<dbReference type="InterPro" id="IPR036097">
    <property type="entry name" value="HisK_dim/P_sf"/>
</dbReference>
<dbReference type="PRINTS" id="PR00344">
    <property type="entry name" value="BCTRLSENSOR"/>
</dbReference>
<evidence type="ECO:0000256" key="9">
    <source>
        <dbReference type="ARBA" id="ARBA00022840"/>
    </source>
</evidence>
<dbReference type="SUPFAM" id="SSF55874">
    <property type="entry name" value="ATPase domain of HSP90 chaperone/DNA topoisomerase II/histidine kinase"/>
    <property type="match status" value="1"/>
</dbReference>
<evidence type="ECO:0000313" key="14">
    <source>
        <dbReference type="EMBL" id="RTE67363.1"/>
    </source>
</evidence>
<dbReference type="PANTHER" id="PTHR45436:SF5">
    <property type="entry name" value="SENSOR HISTIDINE KINASE TRCS"/>
    <property type="match status" value="1"/>
</dbReference>
<dbReference type="Gene3D" id="3.30.565.10">
    <property type="entry name" value="Histidine kinase-like ATPase, C-terminal domain"/>
    <property type="match status" value="1"/>
</dbReference>
<dbReference type="CDD" id="cd16954">
    <property type="entry name" value="HATPase_PhoQ-like"/>
    <property type="match status" value="1"/>
</dbReference>
<dbReference type="InterPro" id="IPR005467">
    <property type="entry name" value="His_kinase_dom"/>
</dbReference>
<dbReference type="EMBL" id="RQXW01000002">
    <property type="protein sequence ID" value="RTE67363.1"/>
    <property type="molecule type" value="Genomic_DNA"/>
</dbReference>
<comment type="caution">
    <text evidence="14">The sequence shown here is derived from an EMBL/GenBank/DDBJ whole genome shotgun (WGS) entry which is preliminary data.</text>
</comment>
<dbReference type="PROSITE" id="PS50109">
    <property type="entry name" value="HIS_KIN"/>
    <property type="match status" value="1"/>
</dbReference>
<dbReference type="GO" id="GO:0000155">
    <property type="term" value="F:phosphorelay sensor kinase activity"/>
    <property type="evidence" value="ECO:0007669"/>
    <property type="project" value="InterPro"/>
</dbReference>
<dbReference type="OrthoDB" id="9809567at2"/>
<feature type="domain" description="Histidine kinase" evidence="13">
    <location>
        <begin position="215"/>
        <end position="418"/>
    </location>
</feature>
<keyword evidence="9" id="KW-0067">ATP-binding</keyword>
<keyword evidence="11 12" id="KW-0472">Membrane</keyword>
<comment type="catalytic activity">
    <reaction evidence="1">
        <text>ATP + protein L-histidine = ADP + protein N-phospho-L-histidine.</text>
        <dbReference type="EC" id="2.7.13.3"/>
    </reaction>
</comment>
<name>A0A430KVJ7_9GAMM</name>
<evidence type="ECO:0000256" key="12">
    <source>
        <dbReference type="SAM" id="Phobius"/>
    </source>
</evidence>
<dbReference type="AlphaFoldDB" id="A0A430KVJ7"/>
<dbReference type="InterPro" id="IPR004358">
    <property type="entry name" value="Sig_transdc_His_kin-like_C"/>
</dbReference>
<protein>
    <recommendedName>
        <fullName evidence="3">histidine kinase</fullName>
        <ecNumber evidence="3">2.7.13.3</ecNumber>
    </recommendedName>
</protein>
<keyword evidence="4" id="KW-0597">Phosphoprotein</keyword>
<organism evidence="14 15">
    <name type="scientific">Amphritea opalescens</name>
    <dbReference type="NCBI Taxonomy" id="2490544"/>
    <lineage>
        <taxon>Bacteria</taxon>
        <taxon>Pseudomonadati</taxon>
        <taxon>Pseudomonadota</taxon>
        <taxon>Gammaproteobacteria</taxon>
        <taxon>Oceanospirillales</taxon>
        <taxon>Oceanospirillaceae</taxon>
        <taxon>Amphritea</taxon>
    </lineage>
</organism>
<reference evidence="14 15" key="1">
    <citation type="submission" date="2018-11" db="EMBL/GenBank/DDBJ databases">
        <title>The draft genome sequence of Amphritea opalescens ANRC-JH13T.</title>
        <authorList>
            <person name="Fang Z."/>
            <person name="Zhang Y."/>
            <person name="Han X."/>
        </authorList>
    </citation>
    <scope>NUCLEOTIDE SEQUENCE [LARGE SCALE GENOMIC DNA]</scope>
    <source>
        <strain evidence="14 15">ANRC-JH13</strain>
    </source>
</reference>